<dbReference type="InterPro" id="IPR000792">
    <property type="entry name" value="Tscrpt_reg_LuxR_C"/>
</dbReference>
<keyword evidence="1" id="KW-0805">Transcription regulation</keyword>
<dbReference type="InterPro" id="IPR016032">
    <property type="entry name" value="Sig_transdc_resp-reg_C-effctor"/>
</dbReference>
<organism evidence="5 6">
    <name type="scientific">Mycobacterium rhizamassiliense</name>
    <dbReference type="NCBI Taxonomy" id="1841860"/>
    <lineage>
        <taxon>Bacteria</taxon>
        <taxon>Bacillati</taxon>
        <taxon>Actinomycetota</taxon>
        <taxon>Actinomycetes</taxon>
        <taxon>Mycobacteriales</taxon>
        <taxon>Mycobacteriaceae</taxon>
        <taxon>Mycobacterium</taxon>
    </lineage>
</organism>
<evidence type="ECO:0000259" key="4">
    <source>
        <dbReference type="PROSITE" id="PS50043"/>
    </source>
</evidence>
<dbReference type="CDD" id="cd06170">
    <property type="entry name" value="LuxR_C_like"/>
    <property type="match status" value="1"/>
</dbReference>
<protein>
    <submittedName>
        <fullName evidence="5">Helix-turn-helix transcriptional regulator</fullName>
    </submittedName>
</protein>
<evidence type="ECO:0000313" key="5">
    <source>
        <dbReference type="EMBL" id="SPM34813.1"/>
    </source>
</evidence>
<dbReference type="PROSITE" id="PS50043">
    <property type="entry name" value="HTH_LUXR_2"/>
    <property type="match status" value="1"/>
</dbReference>
<dbReference type="InterPro" id="IPR036388">
    <property type="entry name" value="WH-like_DNA-bd_sf"/>
</dbReference>
<evidence type="ECO:0000256" key="2">
    <source>
        <dbReference type="ARBA" id="ARBA00023125"/>
    </source>
</evidence>
<dbReference type="PANTHER" id="PTHR44688">
    <property type="entry name" value="DNA-BINDING TRANSCRIPTIONAL ACTIVATOR DEVR_DOSR"/>
    <property type="match status" value="1"/>
</dbReference>
<dbReference type="OrthoDB" id="161302at2"/>
<sequence length="385" mass="41622">MSATDTGYEIERTREIISAAAKLLSTESLDPLPPDGDLQASNTGLKTTRQALLRALEGGAETTNEVSRVKATALVLGAVAAEADVKDALIQHRAQVALGVRDALATLRNAPSATILAERAPIEARQIGFRRALFSKIEQGTWMARSAFAIEDPEFGEEIVEIGRANPRRLNGPLLESEMVRRCTPMVVPDPQSNPRMHTEFVRYTGTTSYVAAPIMAWGVPIAMMHADRDVDSTVDEFDRHILGTYAEGLGMAIERAQLMERLHAVRSAATDYLAGVHAIADDFTADALGAAELSFELSTNSGKARAIGPLDERNERLTPREWDVLRNLASGKTNAQIATGLFVTEGTVKSHVKHILRKLGATNRTEAVARYHRLLAAAGPARAG</sequence>
<dbReference type="GO" id="GO:0003677">
    <property type="term" value="F:DNA binding"/>
    <property type="evidence" value="ECO:0007669"/>
    <property type="project" value="UniProtKB-KW"/>
</dbReference>
<feature type="domain" description="HTH luxR-type" evidence="4">
    <location>
        <begin position="311"/>
        <end position="376"/>
    </location>
</feature>
<evidence type="ECO:0000313" key="6">
    <source>
        <dbReference type="Proteomes" id="UP000240988"/>
    </source>
</evidence>
<dbReference type="GO" id="GO:0006355">
    <property type="term" value="P:regulation of DNA-templated transcription"/>
    <property type="evidence" value="ECO:0007669"/>
    <property type="project" value="InterPro"/>
</dbReference>
<evidence type="ECO:0000256" key="1">
    <source>
        <dbReference type="ARBA" id="ARBA00023015"/>
    </source>
</evidence>
<keyword evidence="3" id="KW-0804">Transcription</keyword>
<reference evidence="5 6" key="1">
    <citation type="submission" date="2017-01" db="EMBL/GenBank/DDBJ databases">
        <authorList>
            <consortium name="Urmite Genomes"/>
        </authorList>
    </citation>
    <scope>NUCLEOTIDE SEQUENCE [LARGE SCALE GENOMIC DNA]</scope>
    <source>
        <strain evidence="5 6">AB57</strain>
    </source>
</reference>
<dbReference type="Gene3D" id="3.30.450.40">
    <property type="match status" value="1"/>
</dbReference>
<keyword evidence="2" id="KW-0238">DNA-binding</keyword>
<dbReference type="InterPro" id="IPR029016">
    <property type="entry name" value="GAF-like_dom_sf"/>
</dbReference>
<dbReference type="SMART" id="SM00421">
    <property type="entry name" value="HTH_LUXR"/>
    <property type="match status" value="1"/>
</dbReference>
<name>A0A2U3NTM1_9MYCO</name>
<dbReference type="Pfam" id="PF00196">
    <property type="entry name" value="GerE"/>
    <property type="match status" value="1"/>
</dbReference>
<dbReference type="RefSeq" id="WP_077087935.1">
    <property type="nucleotide sequence ID" value="NZ_LT721901.1"/>
</dbReference>
<dbReference type="PANTHER" id="PTHR44688:SF16">
    <property type="entry name" value="DNA-BINDING TRANSCRIPTIONAL ACTIVATOR DEVR_DOSR"/>
    <property type="match status" value="1"/>
</dbReference>
<dbReference type="PROSITE" id="PS00622">
    <property type="entry name" value="HTH_LUXR_1"/>
    <property type="match status" value="1"/>
</dbReference>
<dbReference type="SUPFAM" id="SSF55781">
    <property type="entry name" value="GAF domain-like"/>
    <property type="match status" value="1"/>
</dbReference>
<dbReference type="AlphaFoldDB" id="A0A2U3NTM1"/>
<dbReference type="PRINTS" id="PR00038">
    <property type="entry name" value="HTHLUXR"/>
</dbReference>
<dbReference type="STRING" id="1841860.GCA_900157375_02637"/>
<dbReference type="EMBL" id="FUFA01000004">
    <property type="protein sequence ID" value="SPM34813.1"/>
    <property type="molecule type" value="Genomic_DNA"/>
</dbReference>
<dbReference type="SUPFAM" id="SSF46894">
    <property type="entry name" value="C-terminal effector domain of the bipartite response regulators"/>
    <property type="match status" value="1"/>
</dbReference>
<dbReference type="Proteomes" id="UP000240988">
    <property type="component" value="Unassembled WGS sequence"/>
</dbReference>
<gene>
    <name evidence="5" type="ORF">MRAB57_2634</name>
</gene>
<keyword evidence="6" id="KW-1185">Reference proteome</keyword>
<dbReference type="Gene3D" id="1.10.10.10">
    <property type="entry name" value="Winged helix-like DNA-binding domain superfamily/Winged helix DNA-binding domain"/>
    <property type="match status" value="1"/>
</dbReference>
<proteinExistence type="predicted"/>
<accession>A0A2U3NTM1</accession>
<evidence type="ECO:0000256" key="3">
    <source>
        <dbReference type="ARBA" id="ARBA00023163"/>
    </source>
</evidence>